<feature type="region of interest" description="Disordered" evidence="3">
    <location>
        <begin position="174"/>
        <end position="226"/>
    </location>
</feature>
<dbReference type="InterPro" id="IPR001895">
    <property type="entry name" value="RASGEF_cat_dom"/>
</dbReference>
<dbReference type="InterPro" id="IPR000651">
    <property type="entry name" value="Ras-like_Gua-exchang_fac_N"/>
</dbReference>
<feature type="region of interest" description="Disordered" evidence="3">
    <location>
        <begin position="1617"/>
        <end position="1642"/>
    </location>
</feature>
<dbReference type="Proteomes" id="UP000092993">
    <property type="component" value="Unassembled WGS sequence"/>
</dbReference>
<feature type="region of interest" description="Disordered" evidence="3">
    <location>
        <begin position="1062"/>
        <end position="1133"/>
    </location>
</feature>
<feature type="compositionally biased region" description="Polar residues" evidence="3">
    <location>
        <begin position="59"/>
        <end position="69"/>
    </location>
</feature>
<feature type="region of interest" description="Disordered" evidence="3">
    <location>
        <begin position="454"/>
        <end position="489"/>
    </location>
</feature>
<evidence type="ECO:0008006" key="8">
    <source>
        <dbReference type="Google" id="ProtNLM"/>
    </source>
</evidence>
<dbReference type="Pfam" id="PF00617">
    <property type="entry name" value="RasGEF"/>
    <property type="match status" value="1"/>
</dbReference>
<dbReference type="Gene3D" id="1.10.840.10">
    <property type="entry name" value="Ras guanine-nucleotide exchange factors catalytic domain"/>
    <property type="match status" value="1"/>
</dbReference>
<sequence>MPPKRGAPTPALSAHPRPPRHPPPNQVVQPLELRWLGSLKHEFDGTALEHELDEEAKDISSNRSASDSGQFEAKQGGEWGEQRCVVCADEDHVLVIEPWSGTSWQLRRSWAENQQESSQRRQVESAGHFTDRDDLYSTLLCMFKLRLKLLLDEHGACRSVVDLSLARTVTSAGFDHAGRSSRTPSSPSQPMLSSRGGGGGGLGDLRNLSRKPWSKSADDLGKQPGQQQRAVTVAVIVAIDVGAEQLPIPGDHDGSVDVPAEGACRGGAVDIIAGKLGDVVEFIRHRDAAAHAAGADACAFTVALVHAAAAVEAVRAEGGVGASESIAQRVWVVRARAGRDREREKSGAGAGAMKMPPPTEDGPSFPFPSSGLLAPPTIVEPDETKSDKRTSQPGELYVHDRSRGPALAKGWKPFKLVFKGSKLYFYKPPSDRSAAVKELFPTELVAVLDDEELVGPEPEPEPEMNDGDFETGGRAVRVKNGKRPGGAGREQIERGTFEALVHEAVFSTTFIVSPDSPPEDQPPARYKADWRDLSSSILLCMPSLAGKAAFEAEFIRCCTFLLNGTEDNVMEEEKARVSWLVNQYLDYHGIPENREPWESWLKDTLPDFSPGPDTTSKPAGLEFSPNLSTFSPRPNEGNKMMSIVEALGETISATPTAHSAAMPPEKMQSTLDRDGLSKDLLLRLDPQMAARSLYVFHVVALQLVPNNFTAEFCLPPCTREVENSASGSPASHLSPFLGTDEQPHWLTRTILVQVLVPEPTGGASTSLPQDSRLHPTSRTHSRSEVISAWARVGEECRRLGDECSWRAIIAALCSRPVARLDKVWKRVDHDALAVVQTWVQHIARGESTTLVEPKAIPWAGDVQRQVREALEKARYGDADEWSVSHLAGVREKFDSLRTTFALCTTKADFNMTKEGQEVEMLMNFWKSCSEGSSQGSIASKFTRVDQFMSLSLAAESRRRGLFEPYFWSRMGTQQTVHPLAALLFPEPLPTVSFINRALIMRGRLESNASGLNVQDLQYIREARTKPDGERNPKPDAAKPNGLDLGGTIIPVFNHELLLLVQPGGGDAPSSRPASRAPSRPPSSVVESPTSDKSFSRAPSIRVTAGSSHGIERKPSALRRNSLPPMSQRSSLVASEVSSERPLRVIVQAGTLDRLVDILAHGLQGVAVSVSDDNGEMSLKDKKLREVRVDMDDFSRVWWSTFRSFLTPQVLFEFLRKRYVGAHLKGQSLTPEDIPRIVHTRSEVLETMSEWIMQGGGAQDILDDAMLFESFQTFLTLPTEQELLESIRDKDANVLQTLKALDDVRKNLHMSFVSQTMRPSPRPSSTPDAAVDGHGMRSRSSELPDIDQLDAEELVANLNAMASSAFRNVTQEDLLITSDLLEVQSADRTGWFLFREASCISDEVEIQSMSSYILEVEPSPMISELTQDTLYRLLPPAIRSCIRAFGILRKWLISKLVPLRLGLRTRQARMELMLRAIEVCRLRNFDSTTSNLPLAERPCVRSFAEAVLTIVEVNSMPDVLESAYQDKIILVNFDKRRSLHSLVSSTSGPAGVRRHRQRREADRRDIERLNGLEKELSSVHFDLRSIREEAHREAAQANTSLAKIRLRPFQTLVAIQQEKNRRDKSWRDRLSKEKRQEQLRNDKREEYLNKAMNPRRQNPVLPKQHRNKKSMSSAFFQFMRPISSAFSSDSLSTSTVKRTPAELDFTPTHKPSLVLTVVNARVAQFVNNERSFTFQLDTEDGGHYLLQALNKPDMKKWTETIERVSTMAAKRRLTYLGQNPQPQLSDHLMSRPSAPSRDPRAVFGVELEILLRREAPNDEVQPGAIPSVLERLICEVENRGLTEIGIYRIAGAHTEVNAHKDAINRGEWSITPMTDIHAVCDLIKSWFRVLPGGIFPAPLYSAILEVAARDDVDLDTKLSNVRQVVHSLPESNFDLLKRIVEHLEKVTDYEESNQMTAESLATVFSPNLMRSPNNDIGAFFANMGAGHRVTKILIAHFHIIFDTDAEQDRDQEEYEYDEPIPEEDEEDIFVDEPEASEDLMPRKLASGPPTLDIDLGSPHSLSFSITST</sequence>
<protein>
    <recommendedName>
        <fullName evidence="8">Rho GTPase-activating protein 23</fullName>
    </recommendedName>
</protein>
<evidence type="ECO:0000313" key="7">
    <source>
        <dbReference type="Proteomes" id="UP000092993"/>
    </source>
</evidence>
<evidence type="ECO:0000256" key="3">
    <source>
        <dbReference type="SAM" id="MobiDB-lite"/>
    </source>
</evidence>
<dbReference type="InterPro" id="IPR008936">
    <property type="entry name" value="Rho_GTPase_activation_prot"/>
</dbReference>
<feature type="compositionally biased region" description="Acidic residues" evidence="3">
    <location>
        <begin position="2007"/>
        <end position="2036"/>
    </location>
</feature>
<dbReference type="PROSITE" id="PS50212">
    <property type="entry name" value="RASGEF_NTER"/>
    <property type="match status" value="1"/>
</dbReference>
<feature type="compositionally biased region" description="Low complexity" evidence="3">
    <location>
        <begin position="180"/>
        <end position="194"/>
    </location>
</feature>
<dbReference type="PROSITE" id="PS50238">
    <property type="entry name" value="RHOGAP"/>
    <property type="match status" value="1"/>
</dbReference>
<feature type="compositionally biased region" description="Basic and acidic residues" evidence="3">
    <location>
        <begin position="1023"/>
        <end position="1036"/>
    </location>
</feature>
<feature type="domain" description="Rho-GAP" evidence="5">
    <location>
        <begin position="1804"/>
        <end position="2000"/>
    </location>
</feature>
<dbReference type="SUPFAM" id="SSF48366">
    <property type="entry name" value="Ras GEF"/>
    <property type="match status" value="2"/>
</dbReference>
<feature type="region of interest" description="Disordered" evidence="3">
    <location>
        <begin position="338"/>
        <end position="397"/>
    </location>
</feature>
<name>A0A1C7M0P2_GRIFR</name>
<dbReference type="InterPro" id="IPR050729">
    <property type="entry name" value="Rho-GAP"/>
</dbReference>
<feature type="compositionally biased region" description="Polar residues" evidence="3">
    <location>
        <begin position="2058"/>
        <end position="2067"/>
    </location>
</feature>
<dbReference type="InterPro" id="IPR011993">
    <property type="entry name" value="PH-like_dom_sf"/>
</dbReference>
<dbReference type="Pfam" id="PF00620">
    <property type="entry name" value="RhoGAP"/>
    <property type="match status" value="1"/>
</dbReference>
<keyword evidence="7" id="KW-1185">Reference proteome</keyword>
<dbReference type="InterPro" id="IPR036964">
    <property type="entry name" value="RASGEF_cat_dom_sf"/>
</dbReference>
<proteinExistence type="predicted"/>
<dbReference type="InterPro" id="IPR023578">
    <property type="entry name" value="Ras_GEF_dom_sf"/>
</dbReference>
<comment type="caution">
    <text evidence="6">The sequence shown here is derived from an EMBL/GenBank/DDBJ whole genome shotgun (WGS) entry which is preliminary data.</text>
</comment>
<organism evidence="6 7">
    <name type="scientific">Grifola frondosa</name>
    <name type="common">Maitake</name>
    <name type="synonym">Polyporus frondosus</name>
    <dbReference type="NCBI Taxonomy" id="5627"/>
    <lineage>
        <taxon>Eukaryota</taxon>
        <taxon>Fungi</taxon>
        <taxon>Dikarya</taxon>
        <taxon>Basidiomycota</taxon>
        <taxon>Agaricomycotina</taxon>
        <taxon>Agaricomycetes</taxon>
        <taxon>Polyporales</taxon>
        <taxon>Grifolaceae</taxon>
        <taxon>Grifola</taxon>
    </lineage>
</organism>
<dbReference type="STRING" id="5627.A0A1C7M0P2"/>
<dbReference type="GO" id="GO:0005085">
    <property type="term" value="F:guanyl-nucleotide exchange factor activity"/>
    <property type="evidence" value="ECO:0007669"/>
    <property type="project" value="UniProtKB-KW"/>
</dbReference>
<dbReference type="SUPFAM" id="SSF50729">
    <property type="entry name" value="PH domain-like"/>
    <property type="match status" value="1"/>
</dbReference>
<evidence type="ECO:0000259" key="4">
    <source>
        <dbReference type="PROSITE" id="PS50212"/>
    </source>
</evidence>
<dbReference type="GO" id="GO:0007264">
    <property type="term" value="P:small GTPase-mediated signal transduction"/>
    <property type="evidence" value="ECO:0007669"/>
    <property type="project" value="InterPro"/>
</dbReference>
<keyword evidence="2" id="KW-0344">Guanine-nucleotide releasing factor</keyword>
<keyword evidence="1" id="KW-0343">GTPase activation</keyword>
<dbReference type="OrthoDB" id="79452at2759"/>
<feature type="region of interest" description="Disordered" evidence="3">
    <location>
        <begin position="2007"/>
        <end position="2067"/>
    </location>
</feature>
<dbReference type="EMBL" id="LUGG01000015">
    <property type="protein sequence ID" value="OBZ69986.1"/>
    <property type="molecule type" value="Genomic_DNA"/>
</dbReference>
<dbReference type="Gene3D" id="1.20.870.10">
    <property type="entry name" value="Son of sevenless (SoS) protein Chain: S domain 1"/>
    <property type="match status" value="1"/>
</dbReference>
<evidence type="ECO:0000256" key="2">
    <source>
        <dbReference type="PROSITE-ProRule" id="PRU00135"/>
    </source>
</evidence>
<dbReference type="Gene3D" id="1.10.555.10">
    <property type="entry name" value="Rho GTPase activation protein"/>
    <property type="match status" value="1"/>
</dbReference>
<gene>
    <name evidence="6" type="ORF">A0H81_10131</name>
</gene>
<feature type="region of interest" description="Disordered" evidence="3">
    <location>
        <begin position="53"/>
        <end position="75"/>
    </location>
</feature>
<dbReference type="GO" id="GO:0005737">
    <property type="term" value="C:cytoplasm"/>
    <property type="evidence" value="ECO:0007669"/>
    <property type="project" value="TreeGrafter"/>
</dbReference>
<evidence type="ECO:0000313" key="6">
    <source>
        <dbReference type="EMBL" id="OBZ69986.1"/>
    </source>
</evidence>
<dbReference type="InterPro" id="IPR000198">
    <property type="entry name" value="RhoGAP_dom"/>
</dbReference>
<feature type="region of interest" description="Disordered" evidence="3">
    <location>
        <begin position="611"/>
        <end position="635"/>
    </location>
</feature>
<accession>A0A1C7M0P2</accession>
<evidence type="ECO:0000259" key="5">
    <source>
        <dbReference type="PROSITE" id="PS50238"/>
    </source>
</evidence>
<dbReference type="PANTHER" id="PTHR23176">
    <property type="entry name" value="RHO/RAC/CDC GTPASE-ACTIVATING PROTEIN"/>
    <property type="match status" value="1"/>
</dbReference>
<feature type="domain" description="N-terminal Ras-GEF" evidence="4">
    <location>
        <begin position="1142"/>
        <end position="1298"/>
    </location>
</feature>
<dbReference type="SUPFAM" id="SSF48350">
    <property type="entry name" value="GTPase activation domain, GAP"/>
    <property type="match status" value="1"/>
</dbReference>
<dbReference type="Gene3D" id="2.30.29.30">
    <property type="entry name" value="Pleckstrin-homology domain (PH domain)/Phosphotyrosine-binding domain (PTB)"/>
    <property type="match status" value="1"/>
</dbReference>
<dbReference type="PANTHER" id="PTHR23176:SF129">
    <property type="entry name" value="RHO GTPASE ACTIVATING PROTEIN AT 16F, ISOFORM E-RELATED"/>
    <property type="match status" value="1"/>
</dbReference>
<feature type="compositionally biased region" description="Low complexity" evidence="3">
    <location>
        <begin position="1067"/>
        <end position="1083"/>
    </location>
</feature>
<feature type="compositionally biased region" description="Acidic residues" evidence="3">
    <location>
        <begin position="454"/>
        <end position="469"/>
    </location>
</feature>
<feature type="region of interest" description="Disordered" evidence="3">
    <location>
        <begin position="1023"/>
        <end position="1042"/>
    </location>
</feature>
<feature type="region of interest" description="Disordered" evidence="3">
    <location>
        <begin position="1"/>
        <end position="27"/>
    </location>
</feature>
<dbReference type="OMA" id="KGWKPFK"/>
<dbReference type="GO" id="GO:0005096">
    <property type="term" value="F:GTPase activator activity"/>
    <property type="evidence" value="ECO:0007669"/>
    <property type="project" value="UniProtKB-KW"/>
</dbReference>
<feature type="compositionally biased region" description="Polar residues" evidence="3">
    <location>
        <begin position="1123"/>
        <end position="1133"/>
    </location>
</feature>
<feature type="region of interest" description="Disordered" evidence="3">
    <location>
        <begin position="1314"/>
        <end position="1342"/>
    </location>
</feature>
<dbReference type="SMART" id="SM00324">
    <property type="entry name" value="RhoGAP"/>
    <property type="match status" value="1"/>
</dbReference>
<dbReference type="CDD" id="cd00159">
    <property type="entry name" value="RhoGAP"/>
    <property type="match status" value="1"/>
</dbReference>
<reference evidence="6 7" key="1">
    <citation type="submission" date="2016-03" db="EMBL/GenBank/DDBJ databases">
        <title>Whole genome sequencing of Grifola frondosa 9006-11.</title>
        <authorList>
            <person name="Min B."/>
            <person name="Park H."/>
            <person name="Kim J.-G."/>
            <person name="Cho H."/>
            <person name="Oh Y.-L."/>
            <person name="Kong W.-S."/>
            <person name="Choi I.-G."/>
        </authorList>
    </citation>
    <scope>NUCLEOTIDE SEQUENCE [LARGE SCALE GENOMIC DNA]</scope>
    <source>
        <strain evidence="6 7">9006-11</strain>
    </source>
</reference>
<evidence type="ECO:0000256" key="1">
    <source>
        <dbReference type="ARBA" id="ARBA00022468"/>
    </source>
</evidence>